<sequence>MSLYDGLGLDADEIAPDARATTSTAESGTSSGDPEQKKKKVAEGGGWSVSQSMFAAQMRRKQAEKARGKTAGSTKKKNSGPGAPSLMKPLGHGLETVTIIKRKAGGDDANDNTGDNAGSSHDPHGGSSTRGSTGSGHGLGDSGNGRHSRTSNNTSGGSRSEHGRNGASADTHDAEPFREDPAARREIRHPYSPWRPNDFELIRMKKKERQGGEDERRRQSRRRRAPPPSYPGPMSQRPKAAIAPPSFLSGESPPPDRPSFAH</sequence>
<accession>F2UJA1</accession>
<dbReference type="EMBL" id="GL832977">
    <property type="protein sequence ID" value="EGD77200.1"/>
    <property type="molecule type" value="Genomic_DNA"/>
</dbReference>
<organism evidence="3">
    <name type="scientific">Salpingoeca rosetta (strain ATCC 50818 / BSB-021)</name>
    <dbReference type="NCBI Taxonomy" id="946362"/>
    <lineage>
        <taxon>Eukaryota</taxon>
        <taxon>Choanoflagellata</taxon>
        <taxon>Craspedida</taxon>
        <taxon>Salpingoecidae</taxon>
        <taxon>Salpingoeca</taxon>
    </lineage>
</organism>
<feature type="compositionally biased region" description="Gly residues" evidence="1">
    <location>
        <begin position="133"/>
        <end position="143"/>
    </location>
</feature>
<dbReference type="KEGG" id="sre:PTSG_08292"/>
<dbReference type="RefSeq" id="XP_004990544.1">
    <property type="nucleotide sequence ID" value="XM_004990487.1"/>
</dbReference>
<reference evidence="2" key="1">
    <citation type="submission" date="2009-08" db="EMBL/GenBank/DDBJ databases">
        <title>Annotation of Salpingoeca rosetta.</title>
        <authorList>
            <consortium name="The Broad Institute Genome Sequencing Platform"/>
            <person name="Russ C."/>
            <person name="Cuomo C."/>
            <person name="Burger G."/>
            <person name="Gray M.W."/>
            <person name="Holland P.W.H."/>
            <person name="King N."/>
            <person name="Lang F.B.F."/>
            <person name="Roger A.J."/>
            <person name="Ruiz-Trillo I."/>
            <person name="Young S.K."/>
            <person name="Zeng Q."/>
            <person name="Gargeya S."/>
            <person name="Alvarado L."/>
            <person name="Berlin A."/>
            <person name="Chapman S.B."/>
            <person name="Chen Z."/>
            <person name="Freedman E."/>
            <person name="Gellesch M."/>
            <person name="Goldberg J."/>
            <person name="Griggs A."/>
            <person name="Gujja S."/>
            <person name="Heilman E."/>
            <person name="Heiman D."/>
            <person name="Howarth C."/>
            <person name="Mehta T."/>
            <person name="Neiman D."/>
            <person name="Pearson M."/>
            <person name="Roberts A."/>
            <person name="Saif S."/>
            <person name="Shea T."/>
            <person name="Shenoy N."/>
            <person name="Sisk P."/>
            <person name="Stolte C."/>
            <person name="Sykes S."/>
            <person name="White J."/>
            <person name="Yandava C."/>
            <person name="Haas B."/>
            <person name="Nusbaum C."/>
            <person name="Birren B."/>
        </authorList>
    </citation>
    <scope>NUCLEOTIDE SEQUENCE [LARGE SCALE GENOMIC DNA]</scope>
    <source>
        <strain evidence="2">ATCC 50818</strain>
    </source>
</reference>
<dbReference type="InterPro" id="IPR040052">
    <property type="entry name" value="RBM17"/>
</dbReference>
<dbReference type="PANTHER" id="PTHR13288">
    <property type="entry name" value="SPLICING FACTOR 45 SPF45"/>
    <property type="match status" value="1"/>
</dbReference>
<dbReference type="GO" id="GO:0045292">
    <property type="term" value="P:mRNA cis splicing, via spliceosome"/>
    <property type="evidence" value="ECO:0007669"/>
    <property type="project" value="InterPro"/>
</dbReference>
<dbReference type="Proteomes" id="UP000007799">
    <property type="component" value="Unassembled WGS sequence"/>
</dbReference>
<gene>
    <name evidence="2" type="ORF">PTSG_08292</name>
</gene>
<feature type="compositionally biased region" description="Pro residues" evidence="1">
    <location>
        <begin position="252"/>
        <end position="262"/>
    </location>
</feature>
<dbReference type="GeneID" id="16071101"/>
<protein>
    <submittedName>
        <fullName evidence="2">Uncharacterized protein</fullName>
    </submittedName>
</protein>
<feature type="compositionally biased region" description="Basic and acidic residues" evidence="1">
    <location>
        <begin position="197"/>
        <end position="217"/>
    </location>
</feature>
<evidence type="ECO:0000256" key="1">
    <source>
        <dbReference type="SAM" id="MobiDB-lite"/>
    </source>
</evidence>
<feature type="region of interest" description="Disordered" evidence="1">
    <location>
        <begin position="1"/>
        <end position="262"/>
    </location>
</feature>
<evidence type="ECO:0000313" key="3">
    <source>
        <dbReference type="Proteomes" id="UP000007799"/>
    </source>
</evidence>
<feature type="compositionally biased region" description="Basic and acidic residues" evidence="1">
    <location>
        <begin position="159"/>
        <end position="189"/>
    </location>
</feature>
<keyword evidence="3" id="KW-1185">Reference proteome</keyword>
<evidence type="ECO:0000313" key="2">
    <source>
        <dbReference type="EMBL" id="EGD77200.1"/>
    </source>
</evidence>
<dbReference type="GO" id="GO:0000380">
    <property type="term" value="P:alternative mRNA splicing, via spliceosome"/>
    <property type="evidence" value="ECO:0007669"/>
    <property type="project" value="TreeGrafter"/>
</dbReference>
<dbReference type="PANTHER" id="PTHR13288:SF8">
    <property type="entry name" value="SPLICING FACTOR 45"/>
    <property type="match status" value="1"/>
</dbReference>
<dbReference type="AlphaFoldDB" id="F2UJA1"/>
<name>F2UJA1_SALR5</name>
<proteinExistence type="predicted"/>
<dbReference type="InParanoid" id="F2UJA1"/>
<feature type="compositionally biased region" description="Low complexity" evidence="1">
    <location>
        <begin position="20"/>
        <end position="32"/>
    </location>
</feature>
<dbReference type="GO" id="GO:0071011">
    <property type="term" value="C:precatalytic spliceosome"/>
    <property type="evidence" value="ECO:0007669"/>
    <property type="project" value="TreeGrafter"/>
</dbReference>